<gene>
    <name evidence="9" type="primary">hypB</name>
    <name evidence="9" type="ORF">ACFSBJ_02480</name>
</gene>
<keyword evidence="4" id="KW-0547">Nucleotide-binding</keyword>
<accession>A0ABD6CX39</accession>
<dbReference type="EMBL" id="JBHUDL010000004">
    <property type="protein sequence ID" value="MFD1632616.1"/>
    <property type="molecule type" value="Genomic_DNA"/>
</dbReference>
<evidence type="ECO:0000256" key="2">
    <source>
        <dbReference type="ARBA" id="ARBA00022596"/>
    </source>
</evidence>
<dbReference type="GO" id="GO:0016787">
    <property type="term" value="F:hydrolase activity"/>
    <property type="evidence" value="ECO:0007669"/>
    <property type="project" value="UniProtKB-KW"/>
</dbReference>
<keyword evidence="7" id="KW-0342">GTP-binding</keyword>
<keyword evidence="2" id="KW-0533">Nickel</keyword>
<dbReference type="AlphaFoldDB" id="A0ABD6CX39"/>
<keyword evidence="5" id="KW-0378">Hydrolase</keyword>
<dbReference type="InterPro" id="IPR003495">
    <property type="entry name" value="CobW/HypB/UreG_nucleotide-bd"/>
</dbReference>
<reference evidence="9 10" key="1">
    <citation type="journal article" date="2019" name="Int. J. Syst. Evol. Microbiol.">
        <title>The Global Catalogue of Microorganisms (GCM) 10K type strain sequencing project: providing services to taxonomists for standard genome sequencing and annotation.</title>
        <authorList>
            <consortium name="The Broad Institute Genomics Platform"/>
            <consortium name="The Broad Institute Genome Sequencing Center for Infectious Disease"/>
            <person name="Wu L."/>
            <person name="Ma J."/>
        </authorList>
    </citation>
    <scope>NUCLEOTIDE SEQUENCE [LARGE SCALE GENOMIC DNA]</scope>
    <source>
        <strain evidence="9 10">CGMCC 1.10594</strain>
    </source>
</reference>
<dbReference type="Proteomes" id="UP001597075">
    <property type="component" value="Unassembled WGS sequence"/>
</dbReference>
<dbReference type="PANTHER" id="PTHR30134">
    <property type="entry name" value="HYDROGENASE PROTEIN ASSEMBLY PROTEIN, NICKEL CHAPERONE"/>
    <property type="match status" value="1"/>
</dbReference>
<dbReference type="GO" id="GO:0005525">
    <property type="term" value="F:GTP binding"/>
    <property type="evidence" value="ECO:0007669"/>
    <property type="project" value="UniProtKB-KW"/>
</dbReference>
<keyword evidence="3" id="KW-0479">Metal-binding</keyword>
<evidence type="ECO:0000256" key="7">
    <source>
        <dbReference type="ARBA" id="ARBA00023134"/>
    </source>
</evidence>
<dbReference type="NCBIfam" id="TIGR00073">
    <property type="entry name" value="hypB"/>
    <property type="match status" value="1"/>
</dbReference>
<evidence type="ECO:0000313" key="9">
    <source>
        <dbReference type="EMBL" id="MFD1632616.1"/>
    </source>
</evidence>
<proteinExistence type="inferred from homology"/>
<evidence type="ECO:0000256" key="4">
    <source>
        <dbReference type="ARBA" id="ARBA00022741"/>
    </source>
</evidence>
<evidence type="ECO:0000256" key="1">
    <source>
        <dbReference type="ARBA" id="ARBA00006211"/>
    </source>
</evidence>
<evidence type="ECO:0000313" key="10">
    <source>
        <dbReference type="Proteomes" id="UP001597075"/>
    </source>
</evidence>
<keyword evidence="10" id="KW-1185">Reference proteome</keyword>
<dbReference type="Gene3D" id="3.40.50.300">
    <property type="entry name" value="P-loop containing nucleotide triphosphate hydrolases"/>
    <property type="match status" value="1"/>
</dbReference>
<dbReference type="Pfam" id="PF02492">
    <property type="entry name" value="cobW"/>
    <property type="match status" value="1"/>
</dbReference>
<sequence length="273" mass="29144">MKPVHAHSTHCPPIDHLLAALFGRREASPVARTHRFGHDDAAETATGDDVLAEFRAQARDLHERLVHEHGVFVAEFLGATGSGKTTLVERLIERAPADERIGVIVGDVAGDDDASRYRDHGVAVTNVTTGKECHLDPGLIEDALADFDLHALDTLYVENVGNMVCPADFPLGAQLRVLVVSTTEGDDVVRKHPLLFQACDAAVVNKADLADAVGADIDRMAADVADVAPGLDLFRTSARDGDGVEPLASFLDGVRADGHDHHGHRHGADEHLG</sequence>
<comment type="similarity">
    <text evidence="1">Belongs to the SIMIBI class G3E GTPase family. HypB/HupM subfamily.</text>
</comment>
<evidence type="ECO:0000256" key="6">
    <source>
        <dbReference type="ARBA" id="ARBA00022833"/>
    </source>
</evidence>
<dbReference type="GO" id="GO:0046872">
    <property type="term" value="F:metal ion binding"/>
    <property type="evidence" value="ECO:0007669"/>
    <property type="project" value="UniProtKB-KW"/>
</dbReference>
<dbReference type="SUPFAM" id="SSF52540">
    <property type="entry name" value="P-loop containing nucleoside triphosphate hydrolases"/>
    <property type="match status" value="1"/>
</dbReference>
<dbReference type="InterPro" id="IPR027417">
    <property type="entry name" value="P-loop_NTPase"/>
</dbReference>
<name>A0ABD6CX39_9EURY</name>
<evidence type="ECO:0000256" key="5">
    <source>
        <dbReference type="ARBA" id="ARBA00022801"/>
    </source>
</evidence>
<keyword evidence="6" id="KW-0862">Zinc</keyword>
<dbReference type="PANTHER" id="PTHR30134:SF2">
    <property type="entry name" value="HYDROGENASE MATURATION FACTOR HYPB"/>
    <property type="match status" value="1"/>
</dbReference>
<dbReference type="RefSeq" id="WP_256406087.1">
    <property type="nucleotide sequence ID" value="NZ_CP187151.1"/>
</dbReference>
<feature type="domain" description="CobW/HypB/UreG nucleotide-binding" evidence="8">
    <location>
        <begin position="78"/>
        <end position="232"/>
    </location>
</feature>
<evidence type="ECO:0000256" key="3">
    <source>
        <dbReference type="ARBA" id="ARBA00022723"/>
    </source>
</evidence>
<dbReference type="InterPro" id="IPR004392">
    <property type="entry name" value="Hyd_mat_HypB"/>
</dbReference>
<comment type="caution">
    <text evidence="9">The sequence shown here is derived from an EMBL/GenBank/DDBJ whole genome shotgun (WGS) entry which is preliminary data.</text>
</comment>
<protein>
    <submittedName>
        <fullName evidence="9">Hydrogenase nickel incorporation protein HypB</fullName>
    </submittedName>
</protein>
<organism evidence="9 10">
    <name type="scientific">Haloplanus ruber</name>
    <dbReference type="NCBI Taxonomy" id="869892"/>
    <lineage>
        <taxon>Archaea</taxon>
        <taxon>Methanobacteriati</taxon>
        <taxon>Methanobacteriota</taxon>
        <taxon>Stenosarchaea group</taxon>
        <taxon>Halobacteria</taxon>
        <taxon>Halobacteriales</taxon>
        <taxon>Haloferacaceae</taxon>
        <taxon>Haloplanus</taxon>
    </lineage>
</organism>
<evidence type="ECO:0000259" key="8">
    <source>
        <dbReference type="Pfam" id="PF02492"/>
    </source>
</evidence>